<organism evidence="1 2">
    <name type="scientific">Pseudoalteromonas luteoviolacea DSM 6061</name>
    <dbReference type="NCBI Taxonomy" id="1365250"/>
    <lineage>
        <taxon>Bacteria</taxon>
        <taxon>Pseudomonadati</taxon>
        <taxon>Pseudomonadota</taxon>
        <taxon>Gammaproteobacteria</taxon>
        <taxon>Alteromonadales</taxon>
        <taxon>Pseudoalteromonadaceae</taxon>
        <taxon>Pseudoalteromonas</taxon>
    </lineage>
</organism>
<keyword evidence="2" id="KW-1185">Reference proteome</keyword>
<gene>
    <name evidence="1" type="ORF">N475_25900</name>
</gene>
<reference evidence="1 2" key="1">
    <citation type="submission" date="2013-07" db="EMBL/GenBank/DDBJ databases">
        <title>Comparative Genomic and Metabolomic Analysis of Twelve Strains of Pseudoalteromonas luteoviolacea.</title>
        <authorList>
            <person name="Vynne N.G."/>
            <person name="Mansson M."/>
            <person name="Gram L."/>
        </authorList>
    </citation>
    <scope>NUCLEOTIDE SEQUENCE [LARGE SCALE GENOMIC DNA]</scope>
    <source>
        <strain evidence="1 2">DSM 6061</strain>
    </source>
</reference>
<dbReference type="Proteomes" id="UP000076643">
    <property type="component" value="Unassembled WGS sequence"/>
</dbReference>
<dbReference type="InterPro" id="IPR037883">
    <property type="entry name" value="Knr4/Smi1-like_sf"/>
</dbReference>
<dbReference type="SUPFAM" id="SSF160631">
    <property type="entry name" value="SMI1/KNR4-like"/>
    <property type="match status" value="1"/>
</dbReference>
<dbReference type="Pfam" id="PF14568">
    <property type="entry name" value="SUKH_6"/>
    <property type="match status" value="1"/>
</dbReference>
<comment type="caution">
    <text evidence="1">The sequence shown here is derived from an EMBL/GenBank/DDBJ whole genome shotgun (WGS) entry which is preliminary data.</text>
</comment>
<dbReference type="EMBL" id="AUYB01000055">
    <property type="protein sequence ID" value="KZN44666.1"/>
    <property type="molecule type" value="Genomic_DNA"/>
</dbReference>
<feature type="non-terminal residue" evidence="1">
    <location>
        <position position="210"/>
    </location>
</feature>
<protein>
    <recommendedName>
        <fullName evidence="3">Knr4/Smi1-like domain-containing protein</fullName>
    </recommendedName>
</protein>
<sequence>MKKNTLQINSYGSFEKNNLETFIRSIDEDLPHAYIDFLKTYNGGKVTPNCFDISEKEGGATISAFYGLHNGPEFNRLDSVNDVFRGRIPKNSITIACDTTGNQICMRLESKYKGEIYFWDHELESSEKGFIKLSNSLNGFIDMLYEFKLVNDELSEILLSKDEKEWKKLISVYDIEAKDEYGRSLIERAVIKNNLFGVKLLVESCSAQLN</sequence>
<dbReference type="RefSeq" id="WP_063364644.1">
    <property type="nucleotide sequence ID" value="NZ_AUYB01000055.1"/>
</dbReference>
<dbReference type="Gene3D" id="3.40.1580.10">
    <property type="entry name" value="SMI1/KNR4-like"/>
    <property type="match status" value="1"/>
</dbReference>
<accession>A0A166ZU31</accession>
<name>A0A166ZU31_9GAMM</name>
<evidence type="ECO:0008006" key="3">
    <source>
        <dbReference type="Google" id="ProtNLM"/>
    </source>
</evidence>
<evidence type="ECO:0000313" key="2">
    <source>
        <dbReference type="Proteomes" id="UP000076643"/>
    </source>
</evidence>
<proteinExistence type="predicted"/>
<evidence type="ECO:0000313" key="1">
    <source>
        <dbReference type="EMBL" id="KZN44666.1"/>
    </source>
</evidence>
<dbReference type="AlphaFoldDB" id="A0A166ZU31"/>